<dbReference type="EMBL" id="QFQB01000049">
    <property type="protein sequence ID" value="PZQ45432.1"/>
    <property type="molecule type" value="Genomic_DNA"/>
</dbReference>
<dbReference type="PROSITE" id="PS00373">
    <property type="entry name" value="GART"/>
    <property type="match status" value="1"/>
</dbReference>
<dbReference type="InterPro" id="IPR036477">
    <property type="entry name" value="Formyl_transf_N_sf"/>
</dbReference>
<name>A0A2W5MW36_9BACT</name>
<proteinExistence type="predicted"/>
<dbReference type="AlphaFoldDB" id="A0A2W5MW36"/>
<dbReference type="Gene3D" id="3.40.50.12230">
    <property type="match status" value="1"/>
</dbReference>
<feature type="domain" description="Formyl transferase N-terminal" evidence="1">
    <location>
        <begin position="140"/>
        <end position="215"/>
    </location>
</feature>
<gene>
    <name evidence="2" type="ORF">DI551_07350</name>
</gene>
<evidence type="ECO:0000313" key="3">
    <source>
        <dbReference type="Proteomes" id="UP000249417"/>
    </source>
</evidence>
<comment type="caution">
    <text evidence="2">The sequence shown here is derived from an EMBL/GenBank/DDBJ whole genome shotgun (WGS) entry which is preliminary data.</text>
</comment>
<dbReference type="PANTHER" id="PTHR11138">
    <property type="entry name" value="METHIONYL-TRNA FORMYLTRANSFERASE"/>
    <property type="match status" value="1"/>
</dbReference>
<evidence type="ECO:0000313" key="2">
    <source>
        <dbReference type="EMBL" id="PZQ45432.1"/>
    </source>
</evidence>
<dbReference type="InterPro" id="IPR002376">
    <property type="entry name" value="Formyl_transf_N"/>
</dbReference>
<dbReference type="InterPro" id="IPR001555">
    <property type="entry name" value="GART_AS"/>
</dbReference>
<dbReference type="PANTHER" id="PTHR11138:SF5">
    <property type="entry name" value="METHIONYL-TRNA FORMYLTRANSFERASE, MITOCHONDRIAL"/>
    <property type="match status" value="1"/>
</dbReference>
<dbReference type="SUPFAM" id="SSF53328">
    <property type="entry name" value="Formyltransferase"/>
    <property type="match status" value="1"/>
</dbReference>
<accession>A0A2W5MW36</accession>
<dbReference type="Pfam" id="PF00551">
    <property type="entry name" value="Formyl_trans_N"/>
    <property type="match status" value="1"/>
</dbReference>
<reference evidence="2 3" key="1">
    <citation type="submission" date="2017-08" db="EMBL/GenBank/DDBJ databases">
        <title>Infants hospitalized years apart are colonized by the same room-sourced microbial strains.</title>
        <authorList>
            <person name="Brooks B."/>
            <person name="Olm M.R."/>
            <person name="Firek B.A."/>
            <person name="Baker R."/>
            <person name="Thomas B.C."/>
            <person name="Morowitz M.J."/>
            <person name="Banfield J.F."/>
        </authorList>
    </citation>
    <scope>NUCLEOTIDE SEQUENCE [LARGE SCALE GENOMIC DNA]</scope>
    <source>
        <strain evidence="2">S2_005_002_R2_29</strain>
    </source>
</reference>
<dbReference type="Proteomes" id="UP000249417">
    <property type="component" value="Unassembled WGS sequence"/>
</dbReference>
<protein>
    <recommendedName>
        <fullName evidence="1">Formyl transferase N-terminal domain-containing protein</fullName>
    </recommendedName>
</protein>
<sequence length="354" mass="39830">MNTARKKIALFVGSDVTAQIVLNRLIDDMVDKYEPIIFLPTYPNSPKAQLPELKRFSFYDRHLLNDTVYPYIETRRIYAPNRSPSIIAHDHGIRVETVANVNDPEFIEELRNEPNLAGAISIRSFQIFKQPLIDILHDKGFFLNLHPGILPQYRGVMSTFRMMAAGETSYGWTLHKVAEEIDAGEILWMKARPLDPSKSGYALNINMAAIGAQSVMQALKEVELGNVLIGSSQKARQSRYYTYPTESELKSWQKKGIHLIDPDEVINTLVERFSQPGTSHAYELTEQLNIAVRDWEVANNAAPIPETEDSKLRNHFLSSHKGIVKPLQARAAGLTERIASSFKDEGSAPAASVR</sequence>
<dbReference type="GO" id="GO:0004479">
    <property type="term" value="F:methionyl-tRNA formyltransferase activity"/>
    <property type="evidence" value="ECO:0007669"/>
    <property type="project" value="TreeGrafter"/>
</dbReference>
<organism evidence="2 3">
    <name type="scientific">Micavibrio aeruginosavorus</name>
    <dbReference type="NCBI Taxonomy" id="349221"/>
    <lineage>
        <taxon>Bacteria</taxon>
        <taxon>Pseudomonadati</taxon>
        <taxon>Bdellovibrionota</taxon>
        <taxon>Bdellovibrionia</taxon>
        <taxon>Bdellovibrionales</taxon>
        <taxon>Pseudobdellovibrionaceae</taxon>
        <taxon>Micavibrio</taxon>
    </lineage>
</organism>
<evidence type="ECO:0000259" key="1">
    <source>
        <dbReference type="Pfam" id="PF00551"/>
    </source>
</evidence>